<reference evidence="6" key="1">
    <citation type="submission" date="2016-10" db="EMBL/GenBank/DDBJ databases">
        <authorList>
            <person name="Varghese N."/>
            <person name="Submissions S."/>
        </authorList>
    </citation>
    <scope>NUCLEOTIDE SEQUENCE [LARGE SCALE GENOMIC DNA]</scope>
    <source>
        <strain evidence="6">DSM 21368</strain>
    </source>
</reference>
<dbReference type="PANTHER" id="PTHR45953:SF1">
    <property type="entry name" value="IDURONATE 2-SULFATASE"/>
    <property type="match status" value="1"/>
</dbReference>
<proteinExistence type="inferred from homology"/>
<dbReference type="OrthoDB" id="9777306at2"/>
<dbReference type="InterPro" id="IPR000917">
    <property type="entry name" value="Sulfatase_N"/>
</dbReference>
<dbReference type="CDD" id="cd16022">
    <property type="entry name" value="sulfatase_like"/>
    <property type="match status" value="1"/>
</dbReference>
<dbReference type="GO" id="GO:0046872">
    <property type="term" value="F:metal ion binding"/>
    <property type="evidence" value="ECO:0007669"/>
    <property type="project" value="UniProtKB-KW"/>
</dbReference>
<dbReference type="PANTHER" id="PTHR45953">
    <property type="entry name" value="IDURONATE 2-SULFATASE"/>
    <property type="match status" value="1"/>
</dbReference>
<dbReference type="GO" id="GO:0005737">
    <property type="term" value="C:cytoplasm"/>
    <property type="evidence" value="ECO:0007669"/>
    <property type="project" value="TreeGrafter"/>
</dbReference>
<evidence type="ECO:0000259" key="4">
    <source>
        <dbReference type="Pfam" id="PF00884"/>
    </source>
</evidence>
<dbReference type="RefSeq" id="WP_089774045.1">
    <property type="nucleotide sequence ID" value="NZ_FNTX01000002.1"/>
</dbReference>
<evidence type="ECO:0000256" key="1">
    <source>
        <dbReference type="ARBA" id="ARBA00008779"/>
    </source>
</evidence>
<dbReference type="InterPro" id="IPR024607">
    <property type="entry name" value="Sulfatase_CS"/>
</dbReference>
<dbReference type="SUPFAM" id="SSF53649">
    <property type="entry name" value="Alkaline phosphatase-like"/>
    <property type="match status" value="1"/>
</dbReference>
<evidence type="ECO:0000313" key="6">
    <source>
        <dbReference type="Proteomes" id="UP000199220"/>
    </source>
</evidence>
<comment type="similarity">
    <text evidence="1">Belongs to the sulfatase family.</text>
</comment>
<dbReference type="GO" id="GO:0008484">
    <property type="term" value="F:sulfuric ester hydrolase activity"/>
    <property type="evidence" value="ECO:0007669"/>
    <property type="project" value="TreeGrafter"/>
</dbReference>
<keyword evidence="2" id="KW-0479">Metal-binding</keyword>
<gene>
    <name evidence="5" type="ORF">SAMN04488554_3212</name>
</gene>
<evidence type="ECO:0000256" key="3">
    <source>
        <dbReference type="ARBA" id="ARBA00022801"/>
    </source>
</evidence>
<keyword evidence="3" id="KW-0378">Hydrolase</keyword>
<accession>A0A1H5M8K6</accession>
<organism evidence="5 6">
    <name type="scientific">Ruania alba</name>
    <dbReference type="NCBI Taxonomy" id="648782"/>
    <lineage>
        <taxon>Bacteria</taxon>
        <taxon>Bacillati</taxon>
        <taxon>Actinomycetota</taxon>
        <taxon>Actinomycetes</taxon>
        <taxon>Micrococcales</taxon>
        <taxon>Ruaniaceae</taxon>
        <taxon>Ruania</taxon>
    </lineage>
</organism>
<dbReference type="AlphaFoldDB" id="A0A1H5M8K6"/>
<keyword evidence="6" id="KW-1185">Reference proteome</keyword>
<feature type="domain" description="Sulfatase N-terminal" evidence="4">
    <location>
        <begin position="15"/>
        <end position="362"/>
    </location>
</feature>
<dbReference type="STRING" id="648782.SAMN04488554_3212"/>
<dbReference type="PROSITE" id="PS00149">
    <property type="entry name" value="SULFATASE_2"/>
    <property type="match status" value="1"/>
</dbReference>
<dbReference type="Gene3D" id="3.40.720.10">
    <property type="entry name" value="Alkaline Phosphatase, subunit A"/>
    <property type="match status" value="1"/>
</dbReference>
<dbReference type="EMBL" id="FNTX01000002">
    <property type="protein sequence ID" value="SEE85564.1"/>
    <property type="molecule type" value="Genomic_DNA"/>
</dbReference>
<evidence type="ECO:0000256" key="2">
    <source>
        <dbReference type="ARBA" id="ARBA00022723"/>
    </source>
</evidence>
<name>A0A1H5M8K6_9MICO</name>
<evidence type="ECO:0000313" key="5">
    <source>
        <dbReference type="EMBL" id="SEE85564.1"/>
    </source>
</evidence>
<sequence length="519" mass="59048">MSEDSGKGQKDARRPDVLLISTDQQRFDTLACLGNDSIHTPNLDRLARRGTVFHRGYSTCPVCVPARYTMRTGWEPTRTDIWDNLVPPGRHEEIRDEAGPYLAGAMKERGYRTFGIGKFHTYPWDADVGYTVQLHSEELYDTPAQRAGDAYAAWIASEHPEYDWVEGLMGERTEMYYMPQMSPLPADLTVEAWAADRAVEQIAMDDGRPFFGFVSFIGPHPPFAPPMPFHRMYDPDRMPLPVTGDLEVDHLDQQLPWMNAMTFAENVDDDRARALKARYYGEISYIDSCLGRILDAVDRLDDPENVLICFVSDHGDLLGDHTAWQKESFFEASTRIPFLLSWPSVIPADQESDDLVSLTDLFGICTGATGWPDLRQGHDVLGMLSGDVEPRRRLFGFHGRPRTKKFKAMIRQDQWKLIFLANGGHRLLFDVDADPHELRPVQDSHPQVVEELTEALVTELLAEGRKDALVMAAGQPTRLWTQPYETWERQRVYQFDRSRGVAGFPDFPSGVHHEHVPSR</sequence>
<protein>
    <submittedName>
        <fullName evidence="5">Arylsulfatase A</fullName>
    </submittedName>
</protein>
<dbReference type="Pfam" id="PF00884">
    <property type="entry name" value="Sulfatase"/>
    <property type="match status" value="1"/>
</dbReference>
<dbReference type="InterPro" id="IPR017850">
    <property type="entry name" value="Alkaline_phosphatase_core_sf"/>
</dbReference>
<dbReference type="Proteomes" id="UP000199220">
    <property type="component" value="Unassembled WGS sequence"/>
</dbReference>